<evidence type="ECO:0000256" key="8">
    <source>
        <dbReference type="PIRNR" id="PIRNR000447"/>
    </source>
</evidence>
<keyword evidence="7" id="KW-0012">Acyltransferase</keyword>
<evidence type="ECO:0000256" key="1">
    <source>
        <dbReference type="ARBA" id="ARBA00008467"/>
    </source>
</evidence>
<dbReference type="GO" id="GO:0005739">
    <property type="term" value="C:mitochondrion"/>
    <property type="evidence" value="ECO:0007669"/>
    <property type="project" value="TreeGrafter"/>
</dbReference>
<evidence type="ECO:0000256" key="10">
    <source>
        <dbReference type="RuleBase" id="RU003694"/>
    </source>
</evidence>
<dbReference type="VEuPathDB" id="FungiDB:SOCG_01794"/>
<dbReference type="GO" id="GO:0006633">
    <property type="term" value="P:fatty acid biosynthetic process"/>
    <property type="evidence" value="ECO:0007669"/>
    <property type="project" value="UniProtKB-KW"/>
</dbReference>
<evidence type="ECO:0000259" key="11">
    <source>
        <dbReference type="PROSITE" id="PS52004"/>
    </source>
</evidence>
<evidence type="ECO:0000256" key="3">
    <source>
        <dbReference type="ARBA" id="ARBA00022679"/>
    </source>
</evidence>
<dbReference type="GeneID" id="25030774"/>
<sequence length="426" mass="45238">MRRVVITGLGAVTPLGCGIKRTWNGLLQGKSGIASLKDNPRFESLPSQIAGLVPRGTNEGEWNPQAYINSSKLRETAEFTQFALAASSEALSDARWIDISDEEKEATGVCFATGMGNLEDAIQQNNVFINSGIRKISPRIITKVLMNMPAGYISQQYGFRACNHTVTTACAAGCHAIGDAYNLIKLDQANVILAGGSESCINPLVLAGFSKARSLSTKFNDDPSKASRPFDSERDGFVIGEGAGALVLEELEHAKRRNAKIYAEVLGFGQSADNYNITAPNPNGSSAYAAMKKALKNANVSSGKLDYINAHATSTKLGDASESKAIATLLKDDGIDPHSVSVSSSKGSIGHLLGAAGAVESIFTILAIHEKTIPATLNFQKTDIPEEDQCDYVPNKTKLKTVNYALTNSFGFGGTNASLCIGSYRS</sequence>
<dbReference type="NCBIfam" id="NF005589">
    <property type="entry name" value="PRK07314.1"/>
    <property type="match status" value="1"/>
</dbReference>
<keyword evidence="5" id="KW-0443">Lipid metabolism</keyword>
<dbReference type="SUPFAM" id="SSF53901">
    <property type="entry name" value="Thiolase-like"/>
    <property type="match status" value="1"/>
</dbReference>
<evidence type="ECO:0000313" key="13">
    <source>
        <dbReference type="Proteomes" id="UP000016088"/>
    </source>
</evidence>
<dbReference type="PIRSF" id="PIRSF000447">
    <property type="entry name" value="KAS_II"/>
    <property type="match status" value="1"/>
</dbReference>
<dbReference type="Proteomes" id="UP000016088">
    <property type="component" value="Unassembled WGS sequence"/>
</dbReference>
<keyword evidence="2 8" id="KW-0444">Lipid biosynthesis</keyword>
<evidence type="ECO:0000256" key="2">
    <source>
        <dbReference type="ARBA" id="ARBA00022516"/>
    </source>
</evidence>
<dbReference type="GO" id="GO:0004315">
    <property type="term" value="F:3-oxoacyl-[acyl-carrier-protein] synthase activity"/>
    <property type="evidence" value="ECO:0007669"/>
    <property type="project" value="TreeGrafter"/>
</dbReference>
<dbReference type="CDD" id="cd00834">
    <property type="entry name" value="KAS_I_II"/>
    <property type="match status" value="1"/>
</dbReference>
<dbReference type="PROSITE" id="PS52004">
    <property type="entry name" value="KS3_2"/>
    <property type="match status" value="1"/>
</dbReference>
<dbReference type="HOGENOM" id="CLU_000022_69_2_1"/>
<protein>
    <recommendedName>
        <fullName evidence="8">3-oxoacyl-[acyl-carrier-protein] synthase</fullName>
    </recommendedName>
</protein>
<proteinExistence type="inferred from homology"/>
<dbReference type="AlphaFoldDB" id="S9PUE3"/>
<evidence type="ECO:0000256" key="9">
    <source>
        <dbReference type="PIRSR" id="PIRSR000447-1"/>
    </source>
</evidence>
<dbReference type="RefSeq" id="XP_013020201.1">
    <property type="nucleotide sequence ID" value="XM_013164747.1"/>
</dbReference>
<keyword evidence="13" id="KW-1185">Reference proteome</keyword>
<dbReference type="PANTHER" id="PTHR11712:SF336">
    <property type="entry name" value="3-OXOACYL-[ACYL-CARRIER-PROTEIN] SYNTHASE, MITOCHONDRIAL"/>
    <property type="match status" value="1"/>
</dbReference>
<dbReference type="PANTHER" id="PTHR11712">
    <property type="entry name" value="POLYKETIDE SYNTHASE-RELATED"/>
    <property type="match status" value="1"/>
</dbReference>
<dbReference type="eggNOG" id="KOG1394">
    <property type="taxonomic scope" value="Eukaryota"/>
</dbReference>
<accession>S9PUE3</accession>
<gene>
    <name evidence="12" type="ORF">SOCG_01794</name>
</gene>
<evidence type="ECO:0000256" key="5">
    <source>
        <dbReference type="ARBA" id="ARBA00023098"/>
    </source>
</evidence>
<keyword evidence="6 8" id="KW-0275">Fatty acid biosynthesis</keyword>
<dbReference type="OMA" id="QIGHCLG"/>
<dbReference type="InterPro" id="IPR014030">
    <property type="entry name" value="Ketoacyl_synth_N"/>
</dbReference>
<name>S9PUE3_SCHOY</name>
<keyword evidence="3 8" id="KW-0808">Transferase</keyword>
<feature type="domain" description="Ketosynthase family 3 (KS3)" evidence="11">
    <location>
        <begin position="1"/>
        <end position="423"/>
    </location>
</feature>
<evidence type="ECO:0000313" key="12">
    <source>
        <dbReference type="EMBL" id="EPX71577.1"/>
    </source>
</evidence>
<evidence type="ECO:0000256" key="4">
    <source>
        <dbReference type="ARBA" id="ARBA00022832"/>
    </source>
</evidence>
<dbReference type="InterPro" id="IPR014031">
    <property type="entry name" value="Ketoacyl_synth_C"/>
</dbReference>
<dbReference type="InterPro" id="IPR020841">
    <property type="entry name" value="PKS_Beta-ketoAc_synthase_dom"/>
</dbReference>
<dbReference type="OrthoDB" id="5334845at2759"/>
<dbReference type="InterPro" id="IPR000794">
    <property type="entry name" value="Beta-ketoacyl_synthase"/>
</dbReference>
<dbReference type="Pfam" id="PF00109">
    <property type="entry name" value="ketoacyl-synt"/>
    <property type="match status" value="1"/>
</dbReference>
<evidence type="ECO:0000256" key="6">
    <source>
        <dbReference type="ARBA" id="ARBA00023160"/>
    </source>
</evidence>
<comment type="similarity">
    <text evidence="1 8 10">Belongs to the thiolase-like superfamily. Beta-ketoacyl-ACP synthases family.</text>
</comment>
<organism evidence="12 13">
    <name type="scientific">Schizosaccharomyces octosporus (strain yFS286)</name>
    <name type="common">Fission yeast</name>
    <name type="synonym">Octosporomyces octosporus</name>
    <dbReference type="NCBI Taxonomy" id="483514"/>
    <lineage>
        <taxon>Eukaryota</taxon>
        <taxon>Fungi</taxon>
        <taxon>Dikarya</taxon>
        <taxon>Ascomycota</taxon>
        <taxon>Taphrinomycotina</taxon>
        <taxon>Schizosaccharomycetes</taxon>
        <taxon>Schizosaccharomycetales</taxon>
        <taxon>Schizosaccharomycetaceae</taxon>
        <taxon>Schizosaccharomyces</taxon>
    </lineage>
</organism>
<dbReference type="SMART" id="SM00825">
    <property type="entry name" value="PKS_KS"/>
    <property type="match status" value="1"/>
</dbReference>
<reference evidence="12 13" key="1">
    <citation type="journal article" date="2011" name="Science">
        <title>Comparative functional genomics of the fission yeasts.</title>
        <authorList>
            <person name="Rhind N."/>
            <person name="Chen Z."/>
            <person name="Yassour M."/>
            <person name="Thompson D.A."/>
            <person name="Haas B.J."/>
            <person name="Habib N."/>
            <person name="Wapinski I."/>
            <person name="Roy S."/>
            <person name="Lin M.F."/>
            <person name="Heiman D.I."/>
            <person name="Young S.K."/>
            <person name="Furuya K."/>
            <person name="Guo Y."/>
            <person name="Pidoux A."/>
            <person name="Chen H.M."/>
            <person name="Robbertse B."/>
            <person name="Goldberg J.M."/>
            <person name="Aoki K."/>
            <person name="Bayne E.H."/>
            <person name="Berlin A.M."/>
            <person name="Desjardins C.A."/>
            <person name="Dobbs E."/>
            <person name="Dukaj L."/>
            <person name="Fan L."/>
            <person name="FitzGerald M.G."/>
            <person name="French C."/>
            <person name="Gujja S."/>
            <person name="Hansen K."/>
            <person name="Keifenheim D."/>
            <person name="Levin J.Z."/>
            <person name="Mosher R.A."/>
            <person name="Mueller C.A."/>
            <person name="Pfiffner J."/>
            <person name="Priest M."/>
            <person name="Russ C."/>
            <person name="Smialowska A."/>
            <person name="Swoboda P."/>
            <person name="Sykes S.M."/>
            <person name="Vaughn M."/>
            <person name="Vengrova S."/>
            <person name="Yoder R."/>
            <person name="Zeng Q."/>
            <person name="Allshire R."/>
            <person name="Baulcombe D."/>
            <person name="Birren B.W."/>
            <person name="Brown W."/>
            <person name="Ekwall K."/>
            <person name="Kellis M."/>
            <person name="Leatherwood J."/>
            <person name="Levin H."/>
            <person name="Margalit H."/>
            <person name="Martienssen R."/>
            <person name="Nieduszynski C.A."/>
            <person name="Spatafora J.W."/>
            <person name="Friedman N."/>
            <person name="Dalgaard J.Z."/>
            <person name="Baumann P."/>
            <person name="Niki H."/>
            <person name="Regev A."/>
            <person name="Nusbaum C."/>
        </authorList>
    </citation>
    <scope>NUCLEOTIDE SEQUENCE [LARGE SCALE GENOMIC DNA]</scope>
    <source>
        <strain evidence="13">yFS286</strain>
    </source>
</reference>
<dbReference type="Gene3D" id="3.40.47.10">
    <property type="match status" value="1"/>
</dbReference>
<feature type="active site" description="For beta-ketoacyl synthase activity" evidence="9">
    <location>
        <position position="170"/>
    </location>
</feature>
<keyword evidence="4" id="KW-0276">Fatty acid metabolism</keyword>
<dbReference type="NCBIfam" id="TIGR03150">
    <property type="entry name" value="fabF"/>
    <property type="match status" value="1"/>
</dbReference>
<dbReference type="Pfam" id="PF02801">
    <property type="entry name" value="Ketoacyl-synt_C"/>
    <property type="match status" value="1"/>
</dbReference>
<evidence type="ECO:0000256" key="7">
    <source>
        <dbReference type="ARBA" id="ARBA00023315"/>
    </source>
</evidence>
<dbReference type="InterPro" id="IPR017568">
    <property type="entry name" value="3-oxoacyl-ACP_synth-2"/>
</dbReference>
<dbReference type="FunFam" id="3.40.47.10:FF:000009">
    <property type="entry name" value="3-oxoacyl-[acyl-carrier-protein] synthase 2"/>
    <property type="match status" value="1"/>
</dbReference>
<dbReference type="EMBL" id="KE503208">
    <property type="protein sequence ID" value="EPX71577.1"/>
    <property type="molecule type" value="Genomic_DNA"/>
</dbReference>
<dbReference type="InterPro" id="IPR016039">
    <property type="entry name" value="Thiolase-like"/>
</dbReference>